<protein>
    <submittedName>
        <fullName evidence="5">Ankyrin repeat-containing domain protein</fullName>
    </submittedName>
</protein>
<dbReference type="PANTHER" id="PTHR24123:SF33">
    <property type="entry name" value="PROTEIN HOS4"/>
    <property type="match status" value="1"/>
</dbReference>
<keyword evidence="6" id="KW-1185">Reference proteome</keyword>
<comment type="caution">
    <text evidence="5">The sequence shown here is derived from an EMBL/GenBank/DDBJ whole genome shotgun (WGS) entry which is preliminary data.</text>
</comment>
<dbReference type="SUPFAM" id="SSF48403">
    <property type="entry name" value="Ankyrin repeat"/>
    <property type="match status" value="1"/>
</dbReference>
<dbReference type="Pfam" id="PF13637">
    <property type="entry name" value="Ank_4"/>
    <property type="match status" value="1"/>
</dbReference>
<proteinExistence type="predicted"/>
<reference evidence="5 6" key="1">
    <citation type="submission" date="2020-01" db="EMBL/GenBank/DDBJ databases">
        <authorList>
            <consortium name="DOE Joint Genome Institute"/>
            <person name="Haridas S."/>
            <person name="Albert R."/>
            <person name="Binder M."/>
            <person name="Bloem J."/>
            <person name="Labutti K."/>
            <person name="Salamov A."/>
            <person name="Andreopoulos B."/>
            <person name="Baker S.E."/>
            <person name="Barry K."/>
            <person name="Bills G."/>
            <person name="Bluhm B.H."/>
            <person name="Cannon C."/>
            <person name="Castanera R."/>
            <person name="Culley D.E."/>
            <person name="Daum C."/>
            <person name="Ezra D."/>
            <person name="Gonzalez J.B."/>
            <person name="Henrissat B."/>
            <person name="Kuo A."/>
            <person name="Liang C."/>
            <person name="Lipzen A."/>
            <person name="Lutzoni F."/>
            <person name="Magnuson J."/>
            <person name="Mondo S."/>
            <person name="Nolan M."/>
            <person name="Ohm R."/>
            <person name="Pangilinan J."/>
            <person name="Park H.-J.H."/>
            <person name="Ramirez L."/>
            <person name="Alfaro M."/>
            <person name="Sun H."/>
            <person name="Tritt A."/>
            <person name="Yoshinaga Y."/>
            <person name="Zwiers L.-H.L."/>
            <person name="Turgeon B.G."/>
            <person name="Goodwin S.B."/>
            <person name="Spatafora J.W."/>
            <person name="Crous P.W."/>
            <person name="Grigoriev I.V."/>
        </authorList>
    </citation>
    <scope>NUCLEOTIDE SEQUENCE [LARGE SCALE GENOMIC DNA]</scope>
    <source>
        <strain evidence="5 6">CBS 611.86</strain>
    </source>
</reference>
<evidence type="ECO:0000256" key="3">
    <source>
        <dbReference type="PROSITE-ProRule" id="PRU00023"/>
    </source>
</evidence>
<dbReference type="EMBL" id="JAADJZ010000016">
    <property type="protein sequence ID" value="KAF2869534.1"/>
    <property type="molecule type" value="Genomic_DNA"/>
</dbReference>
<dbReference type="PROSITE" id="PS50297">
    <property type="entry name" value="ANK_REP_REGION"/>
    <property type="match status" value="1"/>
</dbReference>
<evidence type="ECO:0000256" key="1">
    <source>
        <dbReference type="ARBA" id="ARBA00022737"/>
    </source>
</evidence>
<dbReference type="AlphaFoldDB" id="A0A7C8I311"/>
<dbReference type="SMART" id="SM00248">
    <property type="entry name" value="ANK"/>
    <property type="match status" value="2"/>
</dbReference>
<dbReference type="Gene3D" id="1.25.40.20">
    <property type="entry name" value="Ankyrin repeat-containing domain"/>
    <property type="match status" value="1"/>
</dbReference>
<dbReference type="OrthoDB" id="341259at2759"/>
<name>A0A7C8I311_9PLEO</name>
<dbReference type="InterPro" id="IPR002110">
    <property type="entry name" value="Ankyrin_rpt"/>
</dbReference>
<dbReference type="InterPro" id="IPR036770">
    <property type="entry name" value="Ankyrin_rpt-contain_sf"/>
</dbReference>
<dbReference type="InterPro" id="IPR051165">
    <property type="entry name" value="Multifunctional_ANK_Repeat"/>
</dbReference>
<evidence type="ECO:0000313" key="5">
    <source>
        <dbReference type="EMBL" id="KAF2869534.1"/>
    </source>
</evidence>
<dbReference type="Pfam" id="PF12796">
    <property type="entry name" value="Ank_2"/>
    <property type="match status" value="1"/>
</dbReference>
<feature type="repeat" description="ANK" evidence="3">
    <location>
        <begin position="85"/>
        <end position="118"/>
    </location>
</feature>
<gene>
    <name evidence="5" type="ORF">BDV95DRAFT_443369</name>
</gene>
<dbReference type="PANTHER" id="PTHR24123">
    <property type="entry name" value="ANKYRIN REPEAT-CONTAINING"/>
    <property type="match status" value="1"/>
</dbReference>
<keyword evidence="2 3" id="KW-0040">ANK repeat</keyword>
<dbReference type="PROSITE" id="PS50088">
    <property type="entry name" value="ANK_REPEAT"/>
    <property type="match status" value="1"/>
</dbReference>
<evidence type="ECO:0000313" key="6">
    <source>
        <dbReference type="Proteomes" id="UP000481861"/>
    </source>
</evidence>
<sequence>LLKQNGADINEQDGTGRTAMHLAVASHDDAIQSFLIESRPKPDLSLADYNGSTAAVHTGAGGNKVENLHRLLEAGAFAGPNNSDLRSSPLHSSASRGHMESVKMLLKQPGVDINATDGKNRTASH</sequence>
<dbReference type="Proteomes" id="UP000481861">
    <property type="component" value="Unassembled WGS sequence"/>
</dbReference>
<feature type="region of interest" description="Disordered" evidence="4">
    <location>
        <begin position="78"/>
        <end position="98"/>
    </location>
</feature>
<evidence type="ECO:0000256" key="2">
    <source>
        <dbReference type="ARBA" id="ARBA00023043"/>
    </source>
</evidence>
<organism evidence="5 6">
    <name type="scientific">Massariosphaeria phaeospora</name>
    <dbReference type="NCBI Taxonomy" id="100035"/>
    <lineage>
        <taxon>Eukaryota</taxon>
        <taxon>Fungi</taxon>
        <taxon>Dikarya</taxon>
        <taxon>Ascomycota</taxon>
        <taxon>Pezizomycotina</taxon>
        <taxon>Dothideomycetes</taxon>
        <taxon>Pleosporomycetidae</taxon>
        <taxon>Pleosporales</taxon>
        <taxon>Pleosporales incertae sedis</taxon>
        <taxon>Massariosphaeria</taxon>
    </lineage>
</organism>
<evidence type="ECO:0000256" key="4">
    <source>
        <dbReference type="SAM" id="MobiDB-lite"/>
    </source>
</evidence>
<feature type="compositionally biased region" description="Polar residues" evidence="4">
    <location>
        <begin position="80"/>
        <end position="95"/>
    </location>
</feature>
<accession>A0A7C8I311</accession>
<feature type="non-terminal residue" evidence="5">
    <location>
        <position position="1"/>
    </location>
</feature>
<feature type="non-terminal residue" evidence="5">
    <location>
        <position position="125"/>
    </location>
</feature>
<keyword evidence="1" id="KW-0677">Repeat</keyword>